<keyword evidence="14" id="KW-1185">Reference proteome</keyword>
<keyword evidence="4 8" id="KW-0808">Transferase</keyword>
<dbReference type="NCBIfam" id="NF003296">
    <property type="entry name" value="PRK04296.1-1"/>
    <property type="match status" value="1"/>
</dbReference>
<comment type="subunit">
    <text evidence="8">Homotetramer.</text>
</comment>
<dbReference type="InterPro" id="IPR020633">
    <property type="entry name" value="Thymidine_kinase_CS"/>
</dbReference>
<evidence type="ECO:0000256" key="12">
    <source>
        <dbReference type="RuleBase" id="RU004165"/>
    </source>
</evidence>
<keyword evidence="6 8" id="KW-0418">Kinase</keyword>
<dbReference type="HAMAP" id="MF_00124">
    <property type="entry name" value="Thymidine_kinase"/>
    <property type="match status" value="1"/>
</dbReference>
<dbReference type="GO" id="GO:0004797">
    <property type="term" value="F:thymidine kinase activity"/>
    <property type="evidence" value="ECO:0007669"/>
    <property type="project" value="UniProtKB-UniRule"/>
</dbReference>
<feature type="binding site" evidence="8">
    <location>
        <position position="144"/>
    </location>
    <ligand>
        <name>Zn(2+)</name>
        <dbReference type="ChEBI" id="CHEBI:29105"/>
    </ligand>
</feature>
<reference evidence="13 14" key="1">
    <citation type="submission" date="2018-05" db="EMBL/GenBank/DDBJ databases">
        <title>Genomic Encyclopedia of Type Strains, Phase IV (KMG-IV): sequencing the most valuable type-strain genomes for metagenomic binning, comparative biology and taxonomic classification.</title>
        <authorList>
            <person name="Goeker M."/>
        </authorList>
    </citation>
    <scope>NUCLEOTIDE SEQUENCE [LARGE SCALE GENOMIC DNA]</scope>
    <source>
        <strain evidence="13 14">DSM 24906</strain>
    </source>
</reference>
<comment type="subcellular location">
    <subcellularLocation>
        <location evidence="8">Cytoplasm</location>
    </subcellularLocation>
</comment>
<dbReference type="GO" id="GO:0005829">
    <property type="term" value="C:cytosol"/>
    <property type="evidence" value="ECO:0007669"/>
    <property type="project" value="TreeGrafter"/>
</dbReference>
<feature type="binding site" evidence="8">
    <location>
        <begin position="84"/>
        <end position="87"/>
    </location>
    <ligand>
        <name>ATP</name>
        <dbReference type="ChEBI" id="CHEBI:30616"/>
    </ligand>
</feature>
<evidence type="ECO:0000256" key="5">
    <source>
        <dbReference type="ARBA" id="ARBA00022741"/>
    </source>
</evidence>
<feature type="binding site" evidence="8">
    <location>
        <position position="174"/>
    </location>
    <ligand>
        <name>Zn(2+)</name>
        <dbReference type="ChEBI" id="CHEBI:29105"/>
    </ligand>
</feature>
<gene>
    <name evidence="8" type="primary">tdk</name>
    <name evidence="13" type="ORF">C7380_10788</name>
</gene>
<evidence type="ECO:0000256" key="4">
    <source>
        <dbReference type="ARBA" id="ARBA00022679"/>
    </source>
</evidence>
<dbReference type="PANTHER" id="PTHR11441">
    <property type="entry name" value="THYMIDINE KINASE"/>
    <property type="match status" value="1"/>
</dbReference>
<dbReference type="InterPro" id="IPR027417">
    <property type="entry name" value="P-loop_NTPase"/>
</dbReference>
<evidence type="ECO:0000256" key="10">
    <source>
        <dbReference type="PIRSR" id="PIRSR035805-2"/>
    </source>
</evidence>
<evidence type="ECO:0000256" key="2">
    <source>
        <dbReference type="ARBA" id="ARBA00012118"/>
    </source>
</evidence>
<keyword evidence="7 8" id="KW-0067">ATP-binding</keyword>
<dbReference type="Proteomes" id="UP000245921">
    <property type="component" value="Unassembled WGS sequence"/>
</dbReference>
<dbReference type="SUPFAM" id="SSF52540">
    <property type="entry name" value="P-loop containing nucleoside triphosphate hydrolases"/>
    <property type="match status" value="1"/>
</dbReference>
<dbReference type="GO" id="GO:0005524">
    <property type="term" value="F:ATP binding"/>
    <property type="evidence" value="ECO:0007669"/>
    <property type="project" value="UniProtKB-UniRule"/>
</dbReference>
<dbReference type="AlphaFoldDB" id="A0AA45C718"/>
<accession>A0AA45C718</accession>
<name>A0AA45C718_9BACT</name>
<evidence type="ECO:0000256" key="8">
    <source>
        <dbReference type="HAMAP-Rule" id="MF_00124"/>
    </source>
</evidence>
<sequence>MKSGRLVLIVGPMYSGKTSELLSYVEIYHLGKKNYKAFKPSIDNRYDETFIVSHNNTRVKAYPIKEPKEIFKILEGNEKAVFIDEIQFISEELKDIILNLIDKGIDVFCSGLDLSFKNNIFPTTSILMGYADEVIKKKAVCHECGEYTGTISYKTIENGGEIDIGGFDKYIAVCRDCYKKLNEKQKKEQKINMNKLF</sequence>
<dbReference type="Pfam" id="PF00265">
    <property type="entry name" value="TK"/>
    <property type="match status" value="1"/>
</dbReference>
<feature type="binding site" evidence="10">
    <location>
        <begin position="162"/>
        <end position="165"/>
    </location>
    <ligand>
        <name>substrate</name>
    </ligand>
</feature>
<feature type="active site" description="Proton acceptor" evidence="8 9">
    <location>
        <position position="85"/>
    </location>
</feature>
<dbReference type="Gene3D" id="3.30.60.20">
    <property type="match status" value="1"/>
</dbReference>
<evidence type="ECO:0000256" key="11">
    <source>
        <dbReference type="RuleBase" id="RU000544"/>
    </source>
</evidence>
<dbReference type="SUPFAM" id="SSF57716">
    <property type="entry name" value="Glucocorticoid receptor-like (DNA-binding domain)"/>
    <property type="match status" value="1"/>
</dbReference>
<proteinExistence type="inferred from homology"/>
<dbReference type="GO" id="GO:0071897">
    <property type="term" value="P:DNA biosynthetic process"/>
    <property type="evidence" value="ECO:0007669"/>
    <property type="project" value="UniProtKB-KW"/>
</dbReference>
<keyword evidence="8" id="KW-0963">Cytoplasm</keyword>
<dbReference type="InterPro" id="IPR001267">
    <property type="entry name" value="Thymidine_kinase"/>
</dbReference>
<keyword evidence="8" id="KW-0479">Metal-binding</keyword>
<protein>
    <recommendedName>
        <fullName evidence="2 8">Thymidine kinase</fullName>
        <ecNumber evidence="2 8">2.7.1.21</ecNumber>
    </recommendedName>
</protein>
<evidence type="ECO:0000256" key="9">
    <source>
        <dbReference type="PIRSR" id="PIRSR035805-1"/>
    </source>
</evidence>
<dbReference type="EC" id="2.7.1.21" evidence="2 8"/>
<dbReference type="EMBL" id="QGGI01000007">
    <property type="protein sequence ID" value="PWJ95133.1"/>
    <property type="molecule type" value="Genomic_DNA"/>
</dbReference>
<evidence type="ECO:0000256" key="3">
    <source>
        <dbReference type="ARBA" id="ARBA00022634"/>
    </source>
</evidence>
<evidence type="ECO:0000256" key="7">
    <source>
        <dbReference type="ARBA" id="ARBA00022840"/>
    </source>
</evidence>
<evidence type="ECO:0000256" key="1">
    <source>
        <dbReference type="ARBA" id="ARBA00007587"/>
    </source>
</evidence>
<dbReference type="GO" id="GO:0008270">
    <property type="term" value="F:zinc ion binding"/>
    <property type="evidence" value="ECO:0007669"/>
    <property type="project" value="UniProtKB-UniRule"/>
</dbReference>
<dbReference type="Gene3D" id="3.40.50.300">
    <property type="entry name" value="P-loop containing nucleotide triphosphate hydrolases"/>
    <property type="match status" value="1"/>
</dbReference>
<comment type="catalytic activity">
    <reaction evidence="8 11">
        <text>thymidine + ATP = dTMP + ADP + H(+)</text>
        <dbReference type="Rhea" id="RHEA:19129"/>
        <dbReference type="ChEBI" id="CHEBI:15378"/>
        <dbReference type="ChEBI" id="CHEBI:17748"/>
        <dbReference type="ChEBI" id="CHEBI:30616"/>
        <dbReference type="ChEBI" id="CHEBI:63528"/>
        <dbReference type="ChEBI" id="CHEBI:456216"/>
        <dbReference type="EC" id="2.7.1.21"/>
    </reaction>
</comment>
<dbReference type="PIRSF" id="PIRSF035805">
    <property type="entry name" value="TK_cell"/>
    <property type="match status" value="1"/>
</dbReference>
<feature type="binding site" evidence="8">
    <location>
        <position position="141"/>
    </location>
    <ligand>
        <name>Zn(2+)</name>
        <dbReference type="ChEBI" id="CHEBI:29105"/>
    </ligand>
</feature>
<keyword evidence="8" id="KW-0862">Zinc</keyword>
<evidence type="ECO:0000313" key="14">
    <source>
        <dbReference type="Proteomes" id="UP000245921"/>
    </source>
</evidence>
<feature type="binding site" evidence="8">
    <location>
        <begin position="11"/>
        <end position="18"/>
    </location>
    <ligand>
        <name>ATP</name>
        <dbReference type="ChEBI" id="CHEBI:30616"/>
    </ligand>
</feature>
<organism evidence="13 14">
    <name type="scientific">Oceanotoga teriensis</name>
    <dbReference type="NCBI Taxonomy" id="515440"/>
    <lineage>
        <taxon>Bacteria</taxon>
        <taxon>Thermotogati</taxon>
        <taxon>Thermotogota</taxon>
        <taxon>Thermotogae</taxon>
        <taxon>Petrotogales</taxon>
        <taxon>Petrotogaceae</taxon>
        <taxon>Oceanotoga</taxon>
    </lineage>
</organism>
<keyword evidence="5 8" id="KW-0547">Nucleotide-binding</keyword>
<feature type="binding site" evidence="8">
    <location>
        <position position="177"/>
    </location>
    <ligand>
        <name>Zn(2+)</name>
        <dbReference type="ChEBI" id="CHEBI:29105"/>
    </ligand>
</feature>
<dbReference type="RefSeq" id="WP_109604668.1">
    <property type="nucleotide sequence ID" value="NZ_JAMHJO010000002.1"/>
</dbReference>
<feature type="binding site" evidence="10">
    <location>
        <position position="170"/>
    </location>
    <ligand>
        <name>substrate</name>
    </ligand>
</feature>
<comment type="similarity">
    <text evidence="1 8 12">Belongs to the thymidine kinase family.</text>
</comment>
<keyword evidence="3 8" id="KW-0237">DNA synthesis</keyword>
<dbReference type="PROSITE" id="PS00603">
    <property type="entry name" value="TK_CELLULAR_TYPE"/>
    <property type="match status" value="1"/>
</dbReference>
<evidence type="ECO:0000313" key="13">
    <source>
        <dbReference type="EMBL" id="PWJ95133.1"/>
    </source>
</evidence>
<dbReference type="GO" id="GO:0046104">
    <property type="term" value="P:thymidine metabolic process"/>
    <property type="evidence" value="ECO:0007669"/>
    <property type="project" value="TreeGrafter"/>
</dbReference>
<evidence type="ECO:0000256" key="6">
    <source>
        <dbReference type="ARBA" id="ARBA00022777"/>
    </source>
</evidence>
<comment type="caution">
    <text evidence="13">The sequence shown here is derived from an EMBL/GenBank/DDBJ whole genome shotgun (WGS) entry which is preliminary data.</text>
</comment>
<dbReference type="PANTHER" id="PTHR11441:SF0">
    <property type="entry name" value="THYMIDINE KINASE, CYTOSOLIC"/>
    <property type="match status" value="1"/>
</dbReference>